<dbReference type="Pfam" id="PF00515">
    <property type="entry name" value="TPR_1"/>
    <property type="match status" value="1"/>
</dbReference>
<dbReference type="STRING" id="29534.SAMN05444366_0202"/>
<keyword evidence="4" id="KW-1185">Reference proteome</keyword>
<organism evidence="3 4">
    <name type="scientific">Flavobacterium saccharophilum</name>
    <dbReference type="NCBI Taxonomy" id="29534"/>
    <lineage>
        <taxon>Bacteria</taxon>
        <taxon>Pseudomonadati</taxon>
        <taxon>Bacteroidota</taxon>
        <taxon>Flavobacteriia</taxon>
        <taxon>Flavobacteriales</taxon>
        <taxon>Flavobacteriaceae</taxon>
        <taxon>Flavobacterium</taxon>
    </lineage>
</organism>
<dbReference type="InterPro" id="IPR019734">
    <property type="entry name" value="TPR_rpt"/>
</dbReference>
<dbReference type="Proteomes" id="UP000184121">
    <property type="component" value="Unassembled WGS sequence"/>
</dbReference>
<dbReference type="OrthoDB" id="9776208at2"/>
<evidence type="ECO:0000313" key="3">
    <source>
        <dbReference type="EMBL" id="SHL27921.1"/>
    </source>
</evidence>
<keyword evidence="1" id="KW-0802">TPR repeat</keyword>
<proteinExistence type="predicted"/>
<dbReference type="Gene3D" id="2.30.30.40">
    <property type="entry name" value="SH3 Domains"/>
    <property type="match status" value="1"/>
</dbReference>
<feature type="repeat" description="TPR" evidence="1">
    <location>
        <begin position="17"/>
        <end position="50"/>
    </location>
</feature>
<dbReference type="PROSITE" id="PS50005">
    <property type="entry name" value="TPR"/>
    <property type="match status" value="2"/>
</dbReference>
<dbReference type="RefSeq" id="WP_072969806.1">
    <property type="nucleotide sequence ID" value="NZ_FRBY01000001.1"/>
</dbReference>
<feature type="transmembrane region" description="Helical" evidence="2">
    <location>
        <begin position="127"/>
        <end position="147"/>
    </location>
</feature>
<dbReference type="InterPro" id="IPR010466">
    <property type="entry name" value="DUF1058"/>
</dbReference>
<dbReference type="InterPro" id="IPR011990">
    <property type="entry name" value="TPR-like_helical_dom_sf"/>
</dbReference>
<protein>
    <submittedName>
        <fullName evidence="3">SH3 domain-containing protein</fullName>
    </submittedName>
</protein>
<dbReference type="Gene3D" id="1.25.40.10">
    <property type="entry name" value="Tetratricopeptide repeat domain"/>
    <property type="match status" value="1"/>
</dbReference>
<name>A0A1M6ZBM7_9FLAO</name>
<sequence>MKNIVYLFLLITQVFFAQSSFEKGNLLYQDNKFEQAAQEYENVLKENKEHSAELYFNLGNCYYKLNKVAPSIYNYEKALVLKPHDEQTLNNLKFAKKLTIDEIKEVPKVGFAKLIQNFTGIFDYNTWAKIAVGIAFLFLLSFIGYYFSQLTLSKRLYFIGMFVLLVGVLLSVAAAMSEKDHYDNDRPAIVFSEVSEVRSEPQKAGSAIFVLHEGAKVYVTETLQNWKKIELTDGTEGWIDSSTIKEVK</sequence>
<feature type="repeat" description="TPR" evidence="1">
    <location>
        <begin position="52"/>
        <end position="85"/>
    </location>
</feature>
<keyword evidence="2" id="KW-0812">Transmembrane</keyword>
<dbReference type="Pfam" id="PF06347">
    <property type="entry name" value="SH3_4"/>
    <property type="match status" value="1"/>
</dbReference>
<evidence type="ECO:0000313" key="4">
    <source>
        <dbReference type="Proteomes" id="UP000184121"/>
    </source>
</evidence>
<feature type="transmembrane region" description="Helical" evidence="2">
    <location>
        <begin position="156"/>
        <end position="176"/>
    </location>
</feature>
<evidence type="ECO:0000256" key="2">
    <source>
        <dbReference type="SAM" id="Phobius"/>
    </source>
</evidence>
<dbReference type="EMBL" id="FRBY01000001">
    <property type="protein sequence ID" value="SHL27921.1"/>
    <property type="molecule type" value="Genomic_DNA"/>
</dbReference>
<dbReference type="AlphaFoldDB" id="A0A1M6ZBM7"/>
<accession>A0A1M6ZBM7</accession>
<gene>
    <name evidence="3" type="ORF">SAMN05444366_0202</name>
</gene>
<evidence type="ECO:0000256" key="1">
    <source>
        <dbReference type="PROSITE-ProRule" id="PRU00339"/>
    </source>
</evidence>
<dbReference type="SMART" id="SM00028">
    <property type="entry name" value="TPR"/>
    <property type="match status" value="2"/>
</dbReference>
<keyword evidence="2" id="KW-1133">Transmembrane helix</keyword>
<dbReference type="SUPFAM" id="SSF48452">
    <property type="entry name" value="TPR-like"/>
    <property type="match status" value="1"/>
</dbReference>
<dbReference type="PROSITE" id="PS50293">
    <property type="entry name" value="TPR_REGION"/>
    <property type="match status" value="1"/>
</dbReference>
<reference evidence="4" key="1">
    <citation type="submission" date="2016-11" db="EMBL/GenBank/DDBJ databases">
        <authorList>
            <person name="Varghese N."/>
            <person name="Submissions S."/>
        </authorList>
    </citation>
    <scope>NUCLEOTIDE SEQUENCE [LARGE SCALE GENOMIC DNA]</scope>
    <source>
        <strain evidence="4">DSM 1811</strain>
    </source>
</reference>
<keyword evidence="2" id="KW-0472">Membrane</keyword>